<evidence type="ECO:0000313" key="16">
    <source>
        <dbReference type="Proteomes" id="UP000664940"/>
    </source>
</evidence>
<dbReference type="Pfam" id="PF21549">
    <property type="entry name" value="PRDM2_PR"/>
    <property type="match status" value="1"/>
</dbReference>
<dbReference type="InterPro" id="IPR044409">
    <property type="entry name" value="PRDM15_PR-SET"/>
</dbReference>
<dbReference type="PANTHER" id="PTHR16515:SF34">
    <property type="entry name" value="PR DOMAIN ZINC FINGER PROTEIN 15"/>
    <property type="match status" value="1"/>
</dbReference>
<dbReference type="InterPro" id="IPR036236">
    <property type="entry name" value="Znf_C2H2_sf"/>
</dbReference>
<dbReference type="Pfam" id="PF13912">
    <property type="entry name" value="zf-C2H2_6"/>
    <property type="match status" value="1"/>
</dbReference>
<protein>
    <submittedName>
        <fullName evidence="15">PR/SET domain 15</fullName>
    </submittedName>
</protein>
<evidence type="ECO:0000256" key="8">
    <source>
        <dbReference type="ARBA" id="ARBA00023159"/>
    </source>
</evidence>
<keyword evidence="8" id="KW-0010">Activator</keyword>
<keyword evidence="7" id="KW-0238">DNA-binding</keyword>
<dbReference type="Gene3D" id="2.170.270.10">
    <property type="entry name" value="SET domain"/>
    <property type="match status" value="1"/>
</dbReference>
<feature type="domain" description="C2H2-type" evidence="13">
    <location>
        <begin position="436"/>
        <end position="464"/>
    </location>
</feature>
<evidence type="ECO:0000256" key="12">
    <source>
        <dbReference type="SAM" id="MobiDB-lite"/>
    </source>
</evidence>
<dbReference type="Gene3D" id="3.30.160.60">
    <property type="entry name" value="Classic Zinc Finger"/>
    <property type="match status" value="2"/>
</dbReference>
<evidence type="ECO:0000259" key="13">
    <source>
        <dbReference type="PROSITE" id="PS50157"/>
    </source>
</evidence>
<dbReference type="SMART" id="SM00355">
    <property type="entry name" value="ZnF_C2H2"/>
    <property type="match status" value="4"/>
</dbReference>
<dbReference type="SUPFAM" id="SSF82199">
    <property type="entry name" value="SET domain"/>
    <property type="match status" value="1"/>
</dbReference>
<feature type="compositionally biased region" description="Low complexity" evidence="12">
    <location>
        <begin position="514"/>
        <end position="526"/>
    </location>
</feature>
<evidence type="ECO:0000256" key="5">
    <source>
        <dbReference type="ARBA" id="ARBA00022833"/>
    </source>
</evidence>
<organism evidence="15 16">
    <name type="scientific">Phyllostomus discolor</name>
    <name type="common">pale spear-nosed bat</name>
    <dbReference type="NCBI Taxonomy" id="89673"/>
    <lineage>
        <taxon>Eukaryota</taxon>
        <taxon>Metazoa</taxon>
        <taxon>Chordata</taxon>
        <taxon>Craniata</taxon>
        <taxon>Vertebrata</taxon>
        <taxon>Euteleostomi</taxon>
        <taxon>Mammalia</taxon>
        <taxon>Eutheria</taxon>
        <taxon>Laurasiatheria</taxon>
        <taxon>Chiroptera</taxon>
        <taxon>Yangochiroptera</taxon>
        <taxon>Phyllostomidae</taxon>
        <taxon>Phyllostominae</taxon>
        <taxon>Phyllostomus</taxon>
    </lineage>
</organism>
<dbReference type="PROSITE" id="PS00028">
    <property type="entry name" value="ZINC_FINGER_C2H2_1"/>
    <property type="match status" value="3"/>
</dbReference>
<feature type="compositionally biased region" description="Basic and acidic residues" evidence="12">
    <location>
        <begin position="274"/>
        <end position="283"/>
    </location>
</feature>
<dbReference type="PROSITE" id="PS50280">
    <property type="entry name" value="SET"/>
    <property type="match status" value="1"/>
</dbReference>
<keyword evidence="10" id="KW-0539">Nucleus</keyword>
<evidence type="ECO:0000256" key="7">
    <source>
        <dbReference type="ARBA" id="ARBA00023125"/>
    </source>
</evidence>
<dbReference type="AlphaFoldDB" id="A0A834B0R3"/>
<sequence length="555" mass="61680">MPRHRPPASGAAQFPERIATRSPDPIPLCTFQRQVAAMAEDGSEEIMFIWCEDCSQYHDSECPELGPVVMVKDSFVLSRARSSLPSNLEIRRLEDGAEGVFAVTQLVKRTQFGPFESRRVAKWEKESAFPLKVFQKDGHPVCFDTSNEDDCNWMMLVRPAAEPAHQNLTAYQHGGDVYFTTSRDIPPGTELRVWYAAFYAKKMDKPMLKQACPGAHAAGAPESSAPVESEPSQWACKVCSATFPELQLLNEHLLGHLEQTKSLAPASQQQQEEAPDKEPDASRGEPPAVPKSMSAAKEQKKKPRRGRKPRASKPEQPLVIIEGKEPAEQVAEIVTEVPPDEPAAATPDEHIVELVLGKLAATPSDATSMPKFPHHQSSSITLKRSLILSSRHGIRRKLVRQLGEHRRVYQCSTCSKVFQNSSNLSRHVRSHGDKLFKCEECAKLFSRKESLKQHVSYKHSRNEVDSEYRYRCGTCEKTFRIESALEFHNCRTGALAHPGEGGTRGRRLRDLPATSPSTRRSTGTRSSRVKSATKCSTARTSCLTTRGGTWRASGG</sequence>
<keyword evidence="3" id="KW-0677">Repeat</keyword>
<dbReference type="GO" id="GO:0003677">
    <property type="term" value="F:DNA binding"/>
    <property type="evidence" value="ECO:0007669"/>
    <property type="project" value="UniProtKB-KW"/>
</dbReference>
<evidence type="ECO:0000256" key="3">
    <source>
        <dbReference type="ARBA" id="ARBA00022737"/>
    </source>
</evidence>
<feature type="domain" description="SET" evidence="14">
    <location>
        <begin position="86"/>
        <end position="196"/>
    </location>
</feature>
<dbReference type="InterPro" id="IPR046341">
    <property type="entry name" value="SET_dom_sf"/>
</dbReference>
<dbReference type="FunFam" id="3.30.160.60:FF:005266">
    <property type="match status" value="1"/>
</dbReference>
<evidence type="ECO:0000256" key="4">
    <source>
        <dbReference type="ARBA" id="ARBA00022771"/>
    </source>
</evidence>
<evidence type="ECO:0000259" key="14">
    <source>
        <dbReference type="PROSITE" id="PS50280"/>
    </source>
</evidence>
<dbReference type="Pfam" id="PF00096">
    <property type="entry name" value="zf-C2H2"/>
    <property type="match status" value="2"/>
</dbReference>
<dbReference type="PROSITE" id="PS50157">
    <property type="entry name" value="ZINC_FINGER_C2H2_2"/>
    <property type="match status" value="3"/>
</dbReference>
<evidence type="ECO:0000256" key="2">
    <source>
        <dbReference type="ARBA" id="ARBA00022723"/>
    </source>
</evidence>
<keyword evidence="2" id="KW-0479">Metal-binding</keyword>
<name>A0A834B0R3_9CHIR</name>
<dbReference type="Proteomes" id="UP000664940">
    <property type="component" value="Unassembled WGS sequence"/>
</dbReference>
<evidence type="ECO:0000256" key="11">
    <source>
        <dbReference type="PROSITE-ProRule" id="PRU00042"/>
    </source>
</evidence>
<feature type="compositionally biased region" description="Basic residues" evidence="12">
    <location>
        <begin position="299"/>
        <end position="311"/>
    </location>
</feature>
<feature type="domain" description="C2H2-type" evidence="13">
    <location>
        <begin position="409"/>
        <end position="431"/>
    </location>
</feature>
<keyword evidence="5" id="KW-0862">Zinc</keyword>
<dbReference type="PANTHER" id="PTHR16515">
    <property type="entry name" value="PR DOMAIN ZINC FINGER PROTEIN"/>
    <property type="match status" value="1"/>
</dbReference>
<keyword evidence="4 11" id="KW-0863">Zinc-finger</keyword>
<evidence type="ECO:0000313" key="15">
    <source>
        <dbReference type="EMBL" id="KAF6121217.1"/>
    </source>
</evidence>
<feature type="region of interest" description="Disordered" evidence="12">
    <location>
        <begin position="262"/>
        <end position="320"/>
    </location>
</feature>
<evidence type="ECO:0000256" key="6">
    <source>
        <dbReference type="ARBA" id="ARBA00023015"/>
    </source>
</evidence>
<keyword evidence="9" id="KW-0804">Transcription</keyword>
<feature type="region of interest" description="Disordered" evidence="12">
    <location>
        <begin position="1"/>
        <end position="21"/>
    </location>
</feature>
<keyword evidence="6" id="KW-0805">Transcription regulation</keyword>
<dbReference type="GO" id="GO:0005634">
    <property type="term" value="C:nucleus"/>
    <property type="evidence" value="ECO:0007669"/>
    <property type="project" value="UniProtKB-SubCell"/>
</dbReference>
<comment type="caution">
    <text evidence="15">The sequence shown here is derived from an EMBL/GenBank/DDBJ whole genome shotgun (WGS) entry which is preliminary data.</text>
</comment>
<evidence type="ECO:0000256" key="10">
    <source>
        <dbReference type="ARBA" id="ARBA00023242"/>
    </source>
</evidence>
<reference evidence="15 16" key="1">
    <citation type="journal article" date="2020" name="Nature">
        <title>Six reference-quality genomes reveal evolution of bat adaptations.</title>
        <authorList>
            <person name="Jebb D."/>
            <person name="Huang Z."/>
            <person name="Pippel M."/>
            <person name="Hughes G.M."/>
            <person name="Lavrichenko K."/>
            <person name="Devanna P."/>
            <person name="Winkler S."/>
            <person name="Jermiin L.S."/>
            <person name="Skirmuntt E.C."/>
            <person name="Katzourakis A."/>
            <person name="Burkitt-Gray L."/>
            <person name="Ray D.A."/>
            <person name="Sullivan K.A.M."/>
            <person name="Roscito J.G."/>
            <person name="Kirilenko B.M."/>
            <person name="Davalos L.M."/>
            <person name="Corthals A.P."/>
            <person name="Power M.L."/>
            <person name="Jones G."/>
            <person name="Ransome R.D."/>
            <person name="Dechmann D.K.N."/>
            <person name="Locatelli A.G."/>
            <person name="Puechmaille S.J."/>
            <person name="Fedrigo O."/>
            <person name="Jarvis E.D."/>
            <person name="Hiller M."/>
            <person name="Vernes S.C."/>
            <person name="Myers E.W."/>
            <person name="Teeling E.C."/>
        </authorList>
    </citation>
    <scope>NUCLEOTIDE SEQUENCE [LARGE SCALE GENOMIC DNA]</scope>
    <source>
        <strain evidence="15">Bat1K_MPI-CBG_1</strain>
    </source>
</reference>
<accession>A0A834B0R3</accession>
<dbReference type="GO" id="GO:0008270">
    <property type="term" value="F:zinc ion binding"/>
    <property type="evidence" value="ECO:0007669"/>
    <property type="project" value="UniProtKB-KW"/>
</dbReference>
<feature type="domain" description="C2H2-type" evidence="13">
    <location>
        <begin position="470"/>
        <end position="502"/>
    </location>
</feature>
<proteinExistence type="predicted"/>
<dbReference type="InterPro" id="IPR001214">
    <property type="entry name" value="SET_dom"/>
</dbReference>
<dbReference type="GO" id="GO:0010468">
    <property type="term" value="P:regulation of gene expression"/>
    <property type="evidence" value="ECO:0007669"/>
    <property type="project" value="TreeGrafter"/>
</dbReference>
<dbReference type="CDD" id="cd19199">
    <property type="entry name" value="PR-SET_PRDM15"/>
    <property type="match status" value="1"/>
</dbReference>
<dbReference type="EMBL" id="JABVXQ010000003">
    <property type="protein sequence ID" value="KAF6121217.1"/>
    <property type="molecule type" value="Genomic_DNA"/>
</dbReference>
<comment type="subcellular location">
    <subcellularLocation>
        <location evidence="1">Nucleus</location>
    </subcellularLocation>
</comment>
<evidence type="ECO:0000256" key="1">
    <source>
        <dbReference type="ARBA" id="ARBA00004123"/>
    </source>
</evidence>
<dbReference type="SUPFAM" id="SSF57667">
    <property type="entry name" value="beta-beta-alpha zinc fingers"/>
    <property type="match status" value="1"/>
</dbReference>
<gene>
    <name evidence="15" type="ORF">HJG60_015492</name>
</gene>
<evidence type="ECO:0000256" key="9">
    <source>
        <dbReference type="ARBA" id="ARBA00023163"/>
    </source>
</evidence>
<dbReference type="InterPro" id="IPR050331">
    <property type="entry name" value="Zinc_finger"/>
</dbReference>
<dbReference type="FunFam" id="2.170.270.10:FF:000007">
    <property type="entry name" value="PR domain zinc finger protein 10"/>
    <property type="match status" value="1"/>
</dbReference>
<feature type="region of interest" description="Disordered" evidence="12">
    <location>
        <begin position="496"/>
        <end position="533"/>
    </location>
</feature>
<dbReference type="InterPro" id="IPR013087">
    <property type="entry name" value="Znf_C2H2_type"/>
</dbReference>